<accession>A0A0A0HUQ5</accession>
<evidence type="ECO:0000313" key="2">
    <source>
        <dbReference type="EMBL" id="KGM92337.1"/>
    </source>
</evidence>
<dbReference type="eggNOG" id="ENOG502RQYM">
    <property type="taxonomic scope" value="Eukaryota"/>
</dbReference>
<keyword evidence="1" id="KW-0472">Membrane</keyword>
<name>A0A0A0HUQ5_PARBD</name>
<dbReference type="VEuPathDB" id="FungiDB:PADG_11534"/>
<dbReference type="OrthoDB" id="10352990at2759"/>
<feature type="transmembrane region" description="Helical" evidence="1">
    <location>
        <begin position="12"/>
        <end position="35"/>
    </location>
</feature>
<sequence length="91" mass="9438">MALAKLSNFADLANAVASSLCPVVLGSLTLLGGIARIIDDGDKSRNTVSPAATHAEGDVVLSTTVHGGVEKPAIEGRESAQCKMIYLNWDN</sequence>
<proteinExistence type="predicted"/>
<dbReference type="HOGENOM" id="CLU_2427656_0_0_1"/>
<dbReference type="InParanoid" id="A0A0A0HUQ5"/>
<keyword evidence="3" id="KW-1185">Reference proteome</keyword>
<dbReference type="EMBL" id="KN275959">
    <property type="protein sequence ID" value="KGM92337.1"/>
    <property type="molecule type" value="Genomic_DNA"/>
</dbReference>
<evidence type="ECO:0000256" key="1">
    <source>
        <dbReference type="SAM" id="Phobius"/>
    </source>
</evidence>
<dbReference type="KEGG" id="pbn:PADG_11534"/>
<organism evidence="2 3">
    <name type="scientific">Paracoccidioides brasiliensis (strain Pb18)</name>
    <dbReference type="NCBI Taxonomy" id="502780"/>
    <lineage>
        <taxon>Eukaryota</taxon>
        <taxon>Fungi</taxon>
        <taxon>Dikarya</taxon>
        <taxon>Ascomycota</taxon>
        <taxon>Pezizomycotina</taxon>
        <taxon>Eurotiomycetes</taxon>
        <taxon>Eurotiomycetidae</taxon>
        <taxon>Onygenales</taxon>
        <taxon>Ajellomycetaceae</taxon>
        <taxon>Paracoccidioides</taxon>
    </lineage>
</organism>
<protein>
    <submittedName>
        <fullName evidence="2">Uncharacterized protein</fullName>
    </submittedName>
</protein>
<dbReference type="RefSeq" id="XP_010758993.1">
    <property type="nucleotide sequence ID" value="XM_010760691.1"/>
</dbReference>
<reference evidence="2 3" key="1">
    <citation type="journal article" date="2011" name="PLoS Genet.">
        <title>Comparative genomic analysis of human fungal pathogens causing paracoccidioidomycosis.</title>
        <authorList>
            <person name="Desjardins C.A."/>
            <person name="Champion M.D."/>
            <person name="Holder J.W."/>
            <person name="Muszewska A."/>
            <person name="Goldberg J."/>
            <person name="Bailao A.M."/>
            <person name="Brigido M.M."/>
            <person name="Ferreira M.E."/>
            <person name="Garcia A.M."/>
            <person name="Grynberg M."/>
            <person name="Gujja S."/>
            <person name="Heiman D.I."/>
            <person name="Henn M.R."/>
            <person name="Kodira C.D."/>
            <person name="Leon-Narvaez H."/>
            <person name="Longo L.V."/>
            <person name="Ma L.J."/>
            <person name="Malavazi I."/>
            <person name="Matsuo A.L."/>
            <person name="Morais F.V."/>
            <person name="Pereira M."/>
            <person name="Rodriguez-Brito S."/>
            <person name="Sakthikumar S."/>
            <person name="Salem-Izacc S.M."/>
            <person name="Sykes S.M."/>
            <person name="Teixeira M.M."/>
            <person name="Vallejo M.C."/>
            <person name="Walter M.E."/>
            <person name="Yandava C."/>
            <person name="Young S."/>
            <person name="Zeng Q."/>
            <person name="Zucker J."/>
            <person name="Felipe M.S."/>
            <person name="Goldman G.H."/>
            <person name="Haas B.J."/>
            <person name="McEwen J.G."/>
            <person name="Nino-Vega G."/>
            <person name="Puccia R."/>
            <person name="San-Blas G."/>
            <person name="Soares C.M."/>
            <person name="Birren B.W."/>
            <person name="Cuomo C.A."/>
        </authorList>
    </citation>
    <scope>NUCLEOTIDE SEQUENCE [LARGE SCALE GENOMIC DNA]</scope>
    <source>
        <strain evidence="2 3">Pb18</strain>
    </source>
</reference>
<dbReference type="OMA" id="MIYLNWD"/>
<dbReference type="GeneID" id="22587431"/>
<dbReference type="Proteomes" id="UP000001628">
    <property type="component" value="Unassembled WGS sequence"/>
</dbReference>
<dbReference type="AlphaFoldDB" id="A0A0A0HUQ5"/>
<evidence type="ECO:0000313" key="3">
    <source>
        <dbReference type="Proteomes" id="UP000001628"/>
    </source>
</evidence>
<keyword evidence="1" id="KW-0812">Transmembrane</keyword>
<keyword evidence="1" id="KW-1133">Transmembrane helix</keyword>
<gene>
    <name evidence="2" type="ORF">PADG_11534</name>
</gene>